<dbReference type="Proteomes" id="UP000000268">
    <property type="component" value="Plasmid pREB5"/>
</dbReference>
<evidence type="ECO:0000313" key="4">
    <source>
        <dbReference type="Proteomes" id="UP000000268"/>
    </source>
</evidence>
<proteinExistence type="predicted"/>
<organism evidence="3 4">
    <name type="scientific">Acaryochloris marina (strain MBIC 11017)</name>
    <dbReference type="NCBI Taxonomy" id="329726"/>
    <lineage>
        <taxon>Bacteria</taxon>
        <taxon>Bacillati</taxon>
        <taxon>Cyanobacteriota</taxon>
        <taxon>Cyanophyceae</taxon>
        <taxon>Acaryochloridales</taxon>
        <taxon>Acaryochloridaceae</taxon>
        <taxon>Acaryochloris</taxon>
    </lineage>
</organism>
<keyword evidence="4" id="KW-1185">Reference proteome</keyword>
<accession>A8ZPN4</accession>
<geneLocation type="plasmid" evidence="3 4">
    <name>pREB5</name>
</geneLocation>
<gene>
    <name evidence="3" type="ordered locus">AM1_E0201</name>
</gene>
<feature type="transmembrane region" description="Helical" evidence="2">
    <location>
        <begin position="68"/>
        <end position="88"/>
    </location>
</feature>
<dbReference type="AlphaFoldDB" id="A8ZPN4"/>
<reference evidence="3 4" key="1">
    <citation type="journal article" date="2008" name="Proc. Natl. Acad. Sci. U.S.A.">
        <title>Niche adaptation and genome expansion in the chlorophyll d-producing cyanobacterium Acaryochloris marina.</title>
        <authorList>
            <person name="Swingley W.D."/>
            <person name="Chen M."/>
            <person name="Cheung P.C."/>
            <person name="Conrad A.L."/>
            <person name="Dejesa L.C."/>
            <person name="Hao J."/>
            <person name="Honchak B.M."/>
            <person name="Karbach L.E."/>
            <person name="Kurdoglu A."/>
            <person name="Lahiri S."/>
            <person name="Mastrian S.D."/>
            <person name="Miyashita H."/>
            <person name="Page L."/>
            <person name="Ramakrishna P."/>
            <person name="Satoh S."/>
            <person name="Sattley W.M."/>
            <person name="Shimada Y."/>
            <person name="Taylor H.L."/>
            <person name="Tomo T."/>
            <person name="Tsuchiya T."/>
            <person name="Wang Z.T."/>
            <person name="Raymond J."/>
            <person name="Mimuro M."/>
            <person name="Blankenship R.E."/>
            <person name="Touchman J.W."/>
        </authorList>
    </citation>
    <scope>NUCLEOTIDE SEQUENCE [LARGE SCALE GENOMIC DNA]</scope>
    <source>
        <strain evidence="4">MBIC 11017</strain>
        <plasmid evidence="4">Plasmid pREB5</plasmid>
    </source>
</reference>
<evidence type="ECO:0000313" key="3">
    <source>
        <dbReference type="EMBL" id="ABW32970.1"/>
    </source>
</evidence>
<keyword evidence="2" id="KW-0472">Membrane</keyword>
<feature type="coiled-coil region" evidence="1">
    <location>
        <begin position="88"/>
        <end position="141"/>
    </location>
</feature>
<sequence length="271" mass="31887">MANSTENQNESNNHDLYFRYYEDQWTHVRHHESLRSSLTFQILVAATAIVAAYISVWELEKNTIARQYLLYFLGAIMILLGGVGYCAVKRIEKAARKHILRARKARKEIVLLEKIIEEEEIDSIKEDIKLIEKEIKSIKAKHISKLRKKIVNKFYSLSKPRNPFRYRFWSSLCSGIREIFSNFPKYFSNGKINILINEVLYQIRRVRLQMRKVRLQMRKKRLQAKKILSLDYGVDSAKRESTFPKIEPIYLSFNQIVVVLGIILVLTAFNS</sequence>
<keyword evidence="2" id="KW-0812">Transmembrane</keyword>
<keyword evidence="3" id="KW-0614">Plasmid</keyword>
<feature type="transmembrane region" description="Helical" evidence="2">
    <location>
        <begin position="249"/>
        <end position="269"/>
    </location>
</feature>
<evidence type="ECO:0008006" key="5">
    <source>
        <dbReference type="Google" id="ProtNLM"/>
    </source>
</evidence>
<evidence type="ECO:0000256" key="2">
    <source>
        <dbReference type="SAM" id="Phobius"/>
    </source>
</evidence>
<protein>
    <recommendedName>
        <fullName evidence="5">SMODS and SLOG-associating 2TM effector domain-containing protein</fullName>
    </recommendedName>
</protein>
<dbReference type="EMBL" id="CP000842">
    <property type="protein sequence ID" value="ABW32970.1"/>
    <property type="molecule type" value="Genomic_DNA"/>
</dbReference>
<keyword evidence="2" id="KW-1133">Transmembrane helix</keyword>
<name>A8ZPN4_ACAM1</name>
<dbReference type="RefSeq" id="WP_012167888.1">
    <property type="nucleotide sequence ID" value="NC_009930.1"/>
</dbReference>
<dbReference type="HOGENOM" id="CLU_1025352_0_0_3"/>
<dbReference type="KEGG" id="amr:AM1_E0201"/>
<keyword evidence="1" id="KW-0175">Coiled coil</keyword>
<feature type="transmembrane region" description="Helical" evidence="2">
    <location>
        <begin position="38"/>
        <end position="56"/>
    </location>
</feature>
<evidence type="ECO:0000256" key="1">
    <source>
        <dbReference type="SAM" id="Coils"/>
    </source>
</evidence>